<dbReference type="PROSITE" id="PS01075">
    <property type="entry name" value="ACETATE_KINASE_1"/>
    <property type="match status" value="1"/>
</dbReference>
<keyword evidence="2 6" id="KW-0808">Transferase</keyword>
<dbReference type="NCBIfam" id="TIGR00016">
    <property type="entry name" value="ackA"/>
    <property type="match status" value="1"/>
</dbReference>
<keyword evidence="6" id="KW-0479">Metal-binding</keyword>
<comment type="subcellular location">
    <subcellularLocation>
        <location evidence="6">Cytoplasm</location>
    </subcellularLocation>
</comment>
<keyword evidence="3 6" id="KW-0547">Nucleotide-binding</keyword>
<comment type="catalytic activity">
    <reaction evidence="6">
        <text>acetate + ATP = acetyl phosphate + ADP</text>
        <dbReference type="Rhea" id="RHEA:11352"/>
        <dbReference type="ChEBI" id="CHEBI:22191"/>
        <dbReference type="ChEBI" id="CHEBI:30089"/>
        <dbReference type="ChEBI" id="CHEBI:30616"/>
        <dbReference type="ChEBI" id="CHEBI:456216"/>
        <dbReference type="EC" id="2.7.2.1"/>
    </reaction>
</comment>
<protein>
    <recommendedName>
        <fullName evidence="6">Acetate kinase</fullName>
        <ecNumber evidence="6">2.7.2.1</ecNumber>
    </recommendedName>
    <alternativeName>
        <fullName evidence="6">Acetokinase</fullName>
    </alternativeName>
</protein>
<dbReference type="GO" id="GO:0016301">
    <property type="term" value="F:kinase activity"/>
    <property type="evidence" value="ECO:0007669"/>
    <property type="project" value="UniProtKB-KW"/>
</dbReference>
<comment type="pathway">
    <text evidence="6">Metabolic intermediate biosynthesis; acetyl-CoA biosynthesis; acetyl-CoA from acetate: step 1/2.</text>
</comment>
<feature type="site" description="Transition state stabilizer" evidence="6">
    <location>
        <position position="153"/>
    </location>
</feature>
<evidence type="ECO:0000256" key="4">
    <source>
        <dbReference type="ARBA" id="ARBA00022777"/>
    </source>
</evidence>
<keyword evidence="5 6" id="KW-0067">ATP-binding</keyword>
<dbReference type="Proteomes" id="UP001595912">
    <property type="component" value="Unassembled WGS sequence"/>
</dbReference>
<dbReference type="SUPFAM" id="SSF53067">
    <property type="entry name" value="Actin-like ATPase domain"/>
    <property type="match status" value="2"/>
</dbReference>
<comment type="caution">
    <text evidence="8">The sequence shown here is derived from an EMBL/GenBank/DDBJ whole genome shotgun (WGS) entry which is preliminary data.</text>
</comment>
<dbReference type="PANTHER" id="PTHR21060:SF15">
    <property type="entry name" value="ACETATE KINASE-RELATED"/>
    <property type="match status" value="1"/>
</dbReference>
<dbReference type="PROSITE" id="PS01076">
    <property type="entry name" value="ACETATE_KINASE_2"/>
    <property type="match status" value="1"/>
</dbReference>
<dbReference type="Gene3D" id="3.30.420.40">
    <property type="match status" value="2"/>
</dbReference>
<dbReference type="InterPro" id="IPR004372">
    <property type="entry name" value="Ac/propionate_kinase"/>
</dbReference>
<sequence length="380" mass="39202">MILVLNSGSSSVKFRVVDLADPTAGDRGSVERIGEPGGVPDHAAALDQILGGLDAAGITAVGHRIVHGGATFTAPAVVDDAMLAVLRELTPLAPLHNPGGIAGIEAARAALPGVPHVAVFDTAFHASLPPSASTYALDRDLAARHGIRRYGFHGTSCDIVSRRTADLLGRPLAELNLIVLHLGNGASATAIQGGRSVETSMGLTPLEGLVMGTRSGDVDPAVLSYLHRAAGLDFAAAEEQLQRHGGLRGLAGANDMRTVLERRAAGDSDASLAFDVYCHRIRKYVGAYHAVLGRLDAIVFTAGVGEHAAPVREAALAGLDGWGITIDPARNAAHAPLISPDDAPVAVCVIPTDEELAIAEQVRAVPVRRVPAPPRGPARG</sequence>
<reference evidence="9" key="1">
    <citation type="journal article" date="2019" name="Int. J. Syst. Evol. Microbiol.">
        <title>The Global Catalogue of Microorganisms (GCM) 10K type strain sequencing project: providing services to taxonomists for standard genome sequencing and annotation.</title>
        <authorList>
            <consortium name="The Broad Institute Genomics Platform"/>
            <consortium name="The Broad Institute Genome Sequencing Center for Infectious Disease"/>
            <person name="Wu L."/>
            <person name="Ma J."/>
        </authorList>
    </citation>
    <scope>NUCLEOTIDE SEQUENCE [LARGE SCALE GENOMIC DNA]</scope>
    <source>
        <strain evidence="9">CGMCC 4.7152</strain>
    </source>
</reference>
<feature type="binding site" evidence="6">
    <location>
        <position position="354"/>
    </location>
    <ligand>
        <name>Mg(2+)</name>
        <dbReference type="ChEBI" id="CHEBI:18420"/>
    </ligand>
</feature>
<evidence type="ECO:0000256" key="5">
    <source>
        <dbReference type="ARBA" id="ARBA00022840"/>
    </source>
</evidence>
<evidence type="ECO:0000256" key="3">
    <source>
        <dbReference type="ARBA" id="ARBA00022741"/>
    </source>
</evidence>
<feature type="active site" description="Proton donor/acceptor" evidence="6">
    <location>
        <position position="121"/>
    </location>
</feature>
<proteinExistence type="inferred from homology"/>
<organism evidence="8 9">
    <name type="scientific">Dactylosporangium cerinum</name>
    <dbReference type="NCBI Taxonomy" id="1434730"/>
    <lineage>
        <taxon>Bacteria</taxon>
        <taxon>Bacillati</taxon>
        <taxon>Actinomycetota</taxon>
        <taxon>Actinomycetes</taxon>
        <taxon>Micromonosporales</taxon>
        <taxon>Micromonosporaceae</taxon>
        <taxon>Dactylosporangium</taxon>
    </lineage>
</organism>
<dbReference type="Pfam" id="PF00871">
    <property type="entry name" value="Acetate_kinase"/>
    <property type="match status" value="1"/>
</dbReference>
<dbReference type="PIRSF" id="PIRSF000722">
    <property type="entry name" value="Acetate_prop_kin"/>
    <property type="match status" value="1"/>
</dbReference>
<gene>
    <name evidence="6" type="primary">ackA</name>
    <name evidence="8" type="ORF">ACFPIJ_63515</name>
</gene>
<dbReference type="InterPro" id="IPR023865">
    <property type="entry name" value="Aliphatic_acid_kinase_CS"/>
</dbReference>
<keyword evidence="9" id="KW-1185">Reference proteome</keyword>
<evidence type="ECO:0000256" key="2">
    <source>
        <dbReference type="ARBA" id="ARBA00022679"/>
    </source>
</evidence>
<evidence type="ECO:0000313" key="9">
    <source>
        <dbReference type="Proteomes" id="UP001595912"/>
    </source>
</evidence>
<dbReference type="PRINTS" id="PR00471">
    <property type="entry name" value="ACETATEKNASE"/>
</dbReference>
<dbReference type="CDD" id="cd24010">
    <property type="entry name" value="ASKHA_NBD_AcK_PK"/>
    <property type="match status" value="1"/>
</dbReference>
<dbReference type="RefSeq" id="WP_380129265.1">
    <property type="nucleotide sequence ID" value="NZ_JBHSIU010000131.1"/>
</dbReference>
<evidence type="ECO:0000256" key="1">
    <source>
        <dbReference type="ARBA" id="ARBA00008748"/>
    </source>
</evidence>
<feature type="binding site" evidence="6">
    <location>
        <begin position="181"/>
        <end position="185"/>
    </location>
    <ligand>
        <name>ATP</name>
        <dbReference type="ChEBI" id="CHEBI:30616"/>
    </ligand>
</feature>
<comment type="function">
    <text evidence="6">Catalyzes the formation of acetyl phosphate from acetate and ATP. Can also catalyze the reverse reaction.</text>
</comment>
<dbReference type="EMBL" id="JBHSIU010000131">
    <property type="protein sequence ID" value="MFC5008572.1"/>
    <property type="molecule type" value="Genomic_DNA"/>
</dbReference>
<comment type="cofactor">
    <cofactor evidence="6">
        <name>Mg(2+)</name>
        <dbReference type="ChEBI" id="CHEBI:18420"/>
    </cofactor>
    <cofactor evidence="6">
        <name>Mn(2+)</name>
        <dbReference type="ChEBI" id="CHEBI:29035"/>
    </cofactor>
    <text evidence="6">Mg(2+). Can also accept Mn(2+).</text>
</comment>
<keyword evidence="6" id="KW-0460">Magnesium</keyword>
<name>A0ABV9WJV4_9ACTN</name>
<comment type="subunit">
    <text evidence="6">Homodimer.</text>
</comment>
<evidence type="ECO:0000313" key="8">
    <source>
        <dbReference type="EMBL" id="MFC5008572.1"/>
    </source>
</evidence>
<feature type="site" description="Transition state stabilizer" evidence="6">
    <location>
        <position position="214"/>
    </location>
</feature>
<keyword evidence="4 6" id="KW-0418">Kinase</keyword>
<dbReference type="EC" id="2.7.2.1" evidence="6"/>
<comment type="similarity">
    <text evidence="1 6 7">Belongs to the acetokinase family.</text>
</comment>
<evidence type="ECO:0000256" key="7">
    <source>
        <dbReference type="RuleBase" id="RU003835"/>
    </source>
</evidence>
<dbReference type="HAMAP" id="MF_00020">
    <property type="entry name" value="Acetate_kinase"/>
    <property type="match status" value="1"/>
</dbReference>
<dbReference type="PANTHER" id="PTHR21060">
    <property type="entry name" value="ACETATE KINASE"/>
    <property type="match status" value="1"/>
</dbReference>
<feature type="binding site" evidence="6">
    <location>
        <position position="13"/>
    </location>
    <ligand>
        <name>ATP</name>
        <dbReference type="ChEBI" id="CHEBI:30616"/>
    </ligand>
</feature>
<keyword evidence="6" id="KW-0963">Cytoplasm</keyword>
<feature type="binding site" evidence="6">
    <location>
        <position position="6"/>
    </location>
    <ligand>
        <name>Mg(2+)</name>
        <dbReference type="ChEBI" id="CHEBI:18420"/>
    </ligand>
</feature>
<dbReference type="InterPro" id="IPR043129">
    <property type="entry name" value="ATPase_NBD"/>
</dbReference>
<feature type="binding site" evidence="6">
    <location>
        <begin position="303"/>
        <end position="307"/>
    </location>
    <ligand>
        <name>ATP</name>
        <dbReference type="ChEBI" id="CHEBI:30616"/>
    </ligand>
</feature>
<evidence type="ECO:0000256" key="6">
    <source>
        <dbReference type="HAMAP-Rule" id="MF_00020"/>
    </source>
</evidence>
<dbReference type="InterPro" id="IPR000890">
    <property type="entry name" value="Aliphatic_acid_kin_short-chain"/>
</dbReference>
<feature type="binding site" evidence="6">
    <location>
        <begin position="255"/>
        <end position="257"/>
    </location>
    <ligand>
        <name>ATP</name>
        <dbReference type="ChEBI" id="CHEBI:30616"/>
    </ligand>
</feature>
<accession>A0ABV9WJV4</accession>
<feature type="binding site" evidence="6">
    <location>
        <position position="64"/>
    </location>
    <ligand>
        <name>substrate</name>
    </ligand>
</feature>